<dbReference type="EMBL" id="VIUW01000001">
    <property type="protein sequence ID" value="TWD16837.1"/>
    <property type="molecule type" value="Genomic_DNA"/>
</dbReference>
<dbReference type="OrthoDB" id="4872281at2"/>
<feature type="chain" id="PRO_5022045697" description="YpeB-like protein with protease inhibitory function" evidence="2">
    <location>
        <begin position="27"/>
        <end position="172"/>
    </location>
</feature>
<keyword evidence="4" id="KW-1185">Reference proteome</keyword>
<name>A0A560WGN2_9MICO</name>
<sequence length="172" mass="17177">MKQTMTTAAVTSAAVLGILGGGVAVAATTPSPSASESATTSEGSGSSEGSSGSQQGETSQQRDGSCEGPGGQGGPGGHEHTAVTGDELTKVTEAVTAKYPDVQVQEVRKDPDGSYDVMAGTDDDRTMYEVSADLQTITEREGGPHGPRGERDGSSDDSSDDSDSSATESSAA</sequence>
<feature type="region of interest" description="Disordered" evidence="1">
    <location>
        <begin position="25"/>
        <end position="172"/>
    </location>
</feature>
<feature type="signal peptide" evidence="2">
    <location>
        <begin position="1"/>
        <end position="26"/>
    </location>
</feature>
<gene>
    <name evidence="3" type="ORF">FB557_0380</name>
</gene>
<feature type="compositionally biased region" description="Gly residues" evidence="1">
    <location>
        <begin position="67"/>
        <end position="76"/>
    </location>
</feature>
<dbReference type="AlphaFoldDB" id="A0A560WGN2"/>
<dbReference type="Proteomes" id="UP000315628">
    <property type="component" value="Unassembled WGS sequence"/>
</dbReference>
<dbReference type="RefSeq" id="WP_144855117.1">
    <property type="nucleotide sequence ID" value="NZ_BAAAYT010000002.1"/>
</dbReference>
<reference evidence="3 4" key="1">
    <citation type="submission" date="2019-06" db="EMBL/GenBank/DDBJ databases">
        <title>Sequencing the genomes of 1000 actinobacteria strains.</title>
        <authorList>
            <person name="Klenk H.-P."/>
        </authorList>
    </citation>
    <scope>NUCLEOTIDE SEQUENCE [LARGE SCALE GENOMIC DNA]</scope>
    <source>
        <strain evidence="3 4">DSM 18935</strain>
    </source>
</reference>
<keyword evidence="2" id="KW-0732">Signal</keyword>
<feature type="compositionally biased region" description="Basic and acidic residues" evidence="1">
    <location>
        <begin position="138"/>
        <end position="154"/>
    </location>
</feature>
<evidence type="ECO:0000256" key="2">
    <source>
        <dbReference type="SAM" id="SignalP"/>
    </source>
</evidence>
<evidence type="ECO:0000313" key="4">
    <source>
        <dbReference type="Proteomes" id="UP000315628"/>
    </source>
</evidence>
<evidence type="ECO:0000256" key="1">
    <source>
        <dbReference type="SAM" id="MobiDB-lite"/>
    </source>
</evidence>
<proteinExistence type="predicted"/>
<comment type="caution">
    <text evidence="3">The sequence shown here is derived from an EMBL/GenBank/DDBJ whole genome shotgun (WGS) entry which is preliminary data.</text>
</comment>
<feature type="compositionally biased region" description="Low complexity" evidence="1">
    <location>
        <begin position="25"/>
        <end position="61"/>
    </location>
</feature>
<organism evidence="3 4">
    <name type="scientific">Marihabitans asiaticum</name>
    <dbReference type="NCBI Taxonomy" id="415218"/>
    <lineage>
        <taxon>Bacteria</taxon>
        <taxon>Bacillati</taxon>
        <taxon>Actinomycetota</taxon>
        <taxon>Actinomycetes</taxon>
        <taxon>Micrococcales</taxon>
        <taxon>Intrasporangiaceae</taxon>
        <taxon>Marihabitans</taxon>
    </lineage>
</organism>
<evidence type="ECO:0008006" key="5">
    <source>
        <dbReference type="Google" id="ProtNLM"/>
    </source>
</evidence>
<evidence type="ECO:0000313" key="3">
    <source>
        <dbReference type="EMBL" id="TWD16837.1"/>
    </source>
</evidence>
<accession>A0A560WGN2</accession>
<protein>
    <recommendedName>
        <fullName evidence="5">YpeB-like protein with protease inhibitory function</fullName>
    </recommendedName>
</protein>